<evidence type="ECO:0000313" key="2">
    <source>
        <dbReference type="EMBL" id="KAK8547603.1"/>
    </source>
</evidence>
<organism evidence="2 3">
    <name type="scientific">Hibiscus sabdariffa</name>
    <name type="common">roselle</name>
    <dbReference type="NCBI Taxonomy" id="183260"/>
    <lineage>
        <taxon>Eukaryota</taxon>
        <taxon>Viridiplantae</taxon>
        <taxon>Streptophyta</taxon>
        <taxon>Embryophyta</taxon>
        <taxon>Tracheophyta</taxon>
        <taxon>Spermatophyta</taxon>
        <taxon>Magnoliopsida</taxon>
        <taxon>eudicotyledons</taxon>
        <taxon>Gunneridae</taxon>
        <taxon>Pentapetalae</taxon>
        <taxon>rosids</taxon>
        <taxon>malvids</taxon>
        <taxon>Malvales</taxon>
        <taxon>Malvaceae</taxon>
        <taxon>Malvoideae</taxon>
        <taxon>Hibiscus</taxon>
    </lineage>
</organism>
<accession>A0ABR2DVB6</accession>
<dbReference type="EMBL" id="JBBPBM010000022">
    <property type="protein sequence ID" value="KAK8547603.1"/>
    <property type="molecule type" value="Genomic_DNA"/>
</dbReference>
<dbReference type="Proteomes" id="UP001472677">
    <property type="component" value="Unassembled WGS sequence"/>
</dbReference>
<reference evidence="2 3" key="1">
    <citation type="journal article" date="2024" name="G3 (Bethesda)">
        <title>Genome assembly of Hibiscus sabdariffa L. provides insights into metabolisms of medicinal natural products.</title>
        <authorList>
            <person name="Kim T."/>
        </authorList>
    </citation>
    <scope>NUCLEOTIDE SEQUENCE [LARGE SCALE GENOMIC DNA]</scope>
    <source>
        <strain evidence="2">TK-2024</strain>
        <tissue evidence="2">Old leaves</tissue>
    </source>
</reference>
<keyword evidence="3" id="KW-1185">Reference proteome</keyword>
<dbReference type="InterPro" id="IPR002156">
    <property type="entry name" value="RNaseH_domain"/>
</dbReference>
<protein>
    <recommendedName>
        <fullName evidence="1">RNase H type-1 domain-containing protein</fullName>
    </recommendedName>
</protein>
<dbReference type="Pfam" id="PF13456">
    <property type="entry name" value="RVT_3"/>
    <property type="match status" value="1"/>
</dbReference>
<proteinExistence type="predicted"/>
<name>A0ABR2DVB6_9ROSI</name>
<sequence length="123" mass="14024">MDSLEMPQLENCFLNFRGSESTLQCCLRMKEDTSHALNSVQMMQSGRCARPMVHVVWEQPKLGWVKAIDACNILDAELWGIYEGLSTAWSLHILRVIVETNYKDAVELLSQNPLDVVAHFLFP</sequence>
<comment type="caution">
    <text evidence="2">The sequence shown here is derived from an EMBL/GenBank/DDBJ whole genome shotgun (WGS) entry which is preliminary data.</text>
</comment>
<evidence type="ECO:0000259" key="1">
    <source>
        <dbReference type="Pfam" id="PF13456"/>
    </source>
</evidence>
<evidence type="ECO:0000313" key="3">
    <source>
        <dbReference type="Proteomes" id="UP001472677"/>
    </source>
</evidence>
<feature type="domain" description="RNase H type-1" evidence="1">
    <location>
        <begin position="72"/>
        <end position="111"/>
    </location>
</feature>
<gene>
    <name evidence="2" type="ORF">V6N12_031737</name>
</gene>